<sequence length="89" mass="10576">MDEGVPIPPKVQDEDSRLEPTVDIRRDEDDNLVEEYRMDGQVYMVKITPKNGIPYYYVDDDGDGRLELRESDRSAYPVKPVYWKIKEWH</sequence>
<dbReference type="AlphaFoldDB" id="A0A5N0TEG6"/>
<dbReference type="Gene3D" id="2.20.130.30">
    <property type="entry name" value="Protein of unknown function DUF2782"/>
    <property type="match status" value="1"/>
</dbReference>
<evidence type="ECO:0000313" key="2">
    <source>
        <dbReference type="Proteomes" id="UP000325372"/>
    </source>
</evidence>
<dbReference type="InterPro" id="IPR021357">
    <property type="entry name" value="DUF2782"/>
</dbReference>
<protein>
    <submittedName>
        <fullName evidence="1">DUF2782 domain-containing protein</fullName>
    </submittedName>
</protein>
<keyword evidence="2" id="KW-1185">Reference proteome</keyword>
<dbReference type="Proteomes" id="UP000325372">
    <property type="component" value="Unassembled WGS sequence"/>
</dbReference>
<evidence type="ECO:0000313" key="1">
    <source>
        <dbReference type="EMBL" id="KAA9131689.1"/>
    </source>
</evidence>
<organism evidence="1 2">
    <name type="scientific">Marinihelvus fidelis</name>
    <dbReference type="NCBI Taxonomy" id="2613842"/>
    <lineage>
        <taxon>Bacteria</taxon>
        <taxon>Pseudomonadati</taxon>
        <taxon>Pseudomonadota</taxon>
        <taxon>Gammaproteobacteria</taxon>
        <taxon>Chromatiales</taxon>
        <taxon>Wenzhouxiangellaceae</taxon>
        <taxon>Marinihelvus</taxon>
    </lineage>
</organism>
<proteinExistence type="predicted"/>
<dbReference type="Pfam" id="PF11191">
    <property type="entry name" value="DUF2782"/>
    <property type="match status" value="1"/>
</dbReference>
<reference evidence="1 2" key="1">
    <citation type="submission" date="2019-09" db="EMBL/GenBank/DDBJ databases">
        <title>Wenzhouxiangella sp. Genome sequencing and assembly.</title>
        <authorList>
            <person name="Zhang R."/>
        </authorList>
    </citation>
    <scope>NUCLEOTIDE SEQUENCE [LARGE SCALE GENOMIC DNA]</scope>
    <source>
        <strain evidence="1 2">W260</strain>
    </source>
</reference>
<gene>
    <name evidence="1" type="ORF">F3N42_08305</name>
</gene>
<dbReference type="EMBL" id="VYXP01000005">
    <property type="protein sequence ID" value="KAA9131689.1"/>
    <property type="molecule type" value="Genomic_DNA"/>
</dbReference>
<name>A0A5N0TEG6_9GAMM</name>
<accession>A0A5N0TEG6</accession>
<comment type="caution">
    <text evidence="1">The sequence shown here is derived from an EMBL/GenBank/DDBJ whole genome shotgun (WGS) entry which is preliminary data.</text>
</comment>